<accession>A0A8J8WFR3</accession>
<name>A0A8J8WFR3_9EURO</name>
<dbReference type="SUPFAM" id="SSF53167">
    <property type="entry name" value="Purine and uridine phosphorylases"/>
    <property type="match status" value="1"/>
</dbReference>
<organism evidence="1 2">
    <name type="scientific">Penicillium ucsense</name>
    <dbReference type="NCBI Taxonomy" id="2839758"/>
    <lineage>
        <taxon>Eukaryota</taxon>
        <taxon>Fungi</taxon>
        <taxon>Dikarya</taxon>
        <taxon>Ascomycota</taxon>
        <taxon>Pezizomycotina</taxon>
        <taxon>Eurotiomycetes</taxon>
        <taxon>Eurotiomycetidae</taxon>
        <taxon>Eurotiales</taxon>
        <taxon>Aspergillaceae</taxon>
        <taxon>Penicillium</taxon>
    </lineage>
</organism>
<dbReference type="InterPro" id="IPR035994">
    <property type="entry name" value="Nucleoside_phosphorylase_sf"/>
</dbReference>
<dbReference type="GO" id="GO:0003824">
    <property type="term" value="F:catalytic activity"/>
    <property type="evidence" value="ECO:0007669"/>
    <property type="project" value="InterPro"/>
</dbReference>
<dbReference type="GO" id="GO:0009116">
    <property type="term" value="P:nucleoside metabolic process"/>
    <property type="evidence" value="ECO:0007669"/>
    <property type="project" value="InterPro"/>
</dbReference>
<dbReference type="PANTHER" id="PTHR46082">
    <property type="entry name" value="ATP/GTP-BINDING PROTEIN-RELATED"/>
    <property type="match status" value="1"/>
</dbReference>
<gene>
    <name evidence="1" type="ORF">PECM_001023</name>
</gene>
<comment type="caution">
    <text evidence="1">The sequence shown here is derived from an EMBL/GenBank/DDBJ whole genome shotgun (WGS) entry which is preliminary data.</text>
</comment>
<dbReference type="Proteomes" id="UP000631181">
    <property type="component" value="Unassembled WGS sequence"/>
</dbReference>
<proteinExistence type="predicted"/>
<reference evidence="1" key="1">
    <citation type="journal article" date="2020" name="Front. Microbiol.">
        <title>Gene regulatory networks of Penicillium echinulatum 2HH and Penicillium oxalicum 114-2 inferred by a computational biology approach.</title>
        <authorList>
            <person name="Lenz A.R."/>
            <person name="Galan-Vasquez E."/>
            <person name="Balbinot E."/>
            <person name="De Abreu F.P."/>
            <person name="De Oliveira N.S."/>
            <person name="Da Rosa L.O."/>
            <person name="De Avila E Silva S."/>
            <person name="Camassola M."/>
            <person name="Dillon A.J.P."/>
            <person name="Perez-Rueda E."/>
        </authorList>
    </citation>
    <scope>NUCLEOTIDE SEQUENCE</scope>
    <source>
        <strain evidence="1">S1M29</strain>
    </source>
</reference>
<evidence type="ECO:0000313" key="2">
    <source>
        <dbReference type="Proteomes" id="UP000631181"/>
    </source>
</evidence>
<dbReference type="OrthoDB" id="1658288at2759"/>
<dbReference type="AlphaFoldDB" id="A0A8J8WFR3"/>
<dbReference type="Gene3D" id="3.40.50.1580">
    <property type="entry name" value="Nucleoside phosphorylase domain"/>
    <property type="match status" value="1"/>
</dbReference>
<keyword evidence="2" id="KW-1185">Reference proteome</keyword>
<dbReference type="PANTHER" id="PTHR46082:SF11">
    <property type="entry name" value="AAA+ ATPASE DOMAIN-CONTAINING PROTEIN-RELATED"/>
    <property type="match status" value="1"/>
</dbReference>
<dbReference type="InterPro" id="IPR053137">
    <property type="entry name" value="NLR-like"/>
</dbReference>
<sequence>MVKVPKNGILEHDGFLQAPVRMLMTALCFLECDPRLPSEPLQEYIEAIAACRRESGHPGLEHDRLFLSSYVHDATHATCDSCSLAHVVLRPVRSSQHPRIHYGLIASGNQVMKAASLRDKWGREREILRSEMEAAGIINTLSCLVIRGICDYSDSHTRKDFQIYAAATVTSFAKLLLCYLNDCVG</sequence>
<evidence type="ECO:0008006" key="3">
    <source>
        <dbReference type="Google" id="ProtNLM"/>
    </source>
</evidence>
<evidence type="ECO:0000313" key="1">
    <source>
        <dbReference type="EMBL" id="KAF7713473.1"/>
    </source>
</evidence>
<protein>
    <recommendedName>
        <fullName evidence="3">Nucleoside phosphorylase domain-containing protein</fullName>
    </recommendedName>
</protein>
<dbReference type="EMBL" id="WIWV01000117">
    <property type="protein sequence ID" value="KAF7713473.1"/>
    <property type="molecule type" value="Genomic_DNA"/>
</dbReference>